<keyword evidence="2" id="KW-1185">Reference proteome</keyword>
<organism evidence="1 2">
    <name type="scientific">Mythimna loreyi</name>
    <dbReference type="NCBI Taxonomy" id="667449"/>
    <lineage>
        <taxon>Eukaryota</taxon>
        <taxon>Metazoa</taxon>
        <taxon>Ecdysozoa</taxon>
        <taxon>Arthropoda</taxon>
        <taxon>Hexapoda</taxon>
        <taxon>Insecta</taxon>
        <taxon>Pterygota</taxon>
        <taxon>Neoptera</taxon>
        <taxon>Endopterygota</taxon>
        <taxon>Lepidoptera</taxon>
        <taxon>Glossata</taxon>
        <taxon>Ditrysia</taxon>
        <taxon>Noctuoidea</taxon>
        <taxon>Noctuidae</taxon>
        <taxon>Noctuinae</taxon>
        <taxon>Hadenini</taxon>
        <taxon>Mythimna</taxon>
    </lineage>
</organism>
<sequence>MTSNGTNGTIGEMVKMLCDPMCSTPKQSQQTCCTVKCWKWDVTQITMNKLIHDIKYGILILNRPITQNYGFMNNLWNRASIRMTVDGGTRQWDKYISAFPKEMQNTMKDPDLISGDFDSITDEILEKYKKKGCKVIHTPDQDRTDFTKALIELNVHRKQIGVELSHIIAIAQTSGRFDQIIANVQTLFLVKEELLLDANTNVFIISDDSISWLLLPGDHVIYIPEETRLHKRAWCSLVPVGDTCQHVTTTGLKWNLDNQQLRFGGIVSTSNTFDGSEKVTVKCSHSLIWSMRLPMISIL</sequence>
<accession>A0ACC2R4T6</accession>
<comment type="caution">
    <text evidence="1">The sequence shown here is derived from an EMBL/GenBank/DDBJ whole genome shotgun (WGS) entry which is preliminary data.</text>
</comment>
<proteinExistence type="predicted"/>
<gene>
    <name evidence="1" type="ORF">PYW08_001729</name>
</gene>
<protein>
    <submittedName>
        <fullName evidence="1">Uncharacterized protein</fullName>
    </submittedName>
</protein>
<evidence type="ECO:0000313" key="1">
    <source>
        <dbReference type="EMBL" id="KAJ8733431.1"/>
    </source>
</evidence>
<name>A0ACC2R4T6_9NEOP</name>
<reference evidence="1" key="1">
    <citation type="submission" date="2023-03" db="EMBL/GenBank/DDBJ databases">
        <title>Chromosome-level genomes of two armyworms, Mythimna separata and Mythimna loreyi, provide insights into the biosynthesis and reception of sex pheromones.</title>
        <authorList>
            <person name="Zhao H."/>
        </authorList>
    </citation>
    <scope>NUCLEOTIDE SEQUENCE</scope>
    <source>
        <strain evidence="1">BeijingLab</strain>
    </source>
</reference>
<dbReference type="Proteomes" id="UP001231649">
    <property type="component" value="Chromosome 11"/>
</dbReference>
<evidence type="ECO:0000313" key="2">
    <source>
        <dbReference type="Proteomes" id="UP001231649"/>
    </source>
</evidence>
<dbReference type="EMBL" id="CM056787">
    <property type="protein sequence ID" value="KAJ8733431.1"/>
    <property type="molecule type" value="Genomic_DNA"/>
</dbReference>